<feature type="domain" description="LRRCT" evidence="7">
    <location>
        <begin position="607"/>
        <end position="665"/>
    </location>
</feature>
<dbReference type="SMART" id="SM00364">
    <property type="entry name" value="LRR_BAC"/>
    <property type="match status" value="7"/>
</dbReference>
<feature type="region of interest" description="Disordered" evidence="5">
    <location>
        <begin position="947"/>
        <end position="973"/>
    </location>
</feature>
<gene>
    <name evidence="8" type="ORF">ElyMa_002357100</name>
</gene>
<organism evidence="8 9">
    <name type="scientific">Elysia marginata</name>
    <dbReference type="NCBI Taxonomy" id="1093978"/>
    <lineage>
        <taxon>Eukaryota</taxon>
        <taxon>Metazoa</taxon>
        <taxon>Spiralia</taxon>
        <taxon>Lophotrochozoa</taxon>
        <taxon>Mollusca</taxon>
        <taxon>Gastropoda</taxon>
        <taxon>Heterobranchia</taxon>
        <taxon>Euthyneura</taxon>
        <taxon>Panpulmonata</taxon>
        <taxon>Sacoglossa</taxon>
        <taxon>Placobranchoidea</taxon>
        <taxon>Plakobranchidae</taxon>
        <taxon>Elysia</taxon>
    </lineage>
</organism>
<dbReference type="InterPro" id="IPR000483">
    <property type="entry name" value="Cys-rich_flank_reg_C"/>
</dbReference>
<keyword evidence="3" id="KW-0677">Repeat</keyword>
<dbReference type="SMART" id="SM00365">
    <property type="entry name" value="LRR_SD22"/>
    <property type="match status" value="8"/>
</dbReference>
<keyword evidence="6" id="KW-0472">Membrane</keyword>
<feature type="compositionally biased region" description="Polar residues" evidence="5">
    <location>
        <begin position="1032"/>
        <end position="1049"/>
    </location>
</feature>
<dbReference type="PANTHER" id="PTHR24366">
    <property type="entry name" value="IG(IMMUNOGLOBULIN) AND LRR(LEUCINE RICH REPEAT) DOMAINS"/>
    <property type="match status" value="1"/>
</dbReference>
<name>A0AAV4G8S8_9GAST</name>
<feature type="transmembrane region" description="Helical" evidence="6">
    <location>
        <begin position="669"/>
        <end position="695"/>
    </location>
</feature>
<keyword evidence="9" id="KW-1185">Reference proteome</keyword>
<evidence type="ECO:0000256" key="3">
    <source>
        <dbReference type="ARBA" id="ARBA00022737"/>
    </source>
</evidence>
<dbReference type="InterPro" id="IPR032675">
    <property type="entry name" value="LRR_dom_sf"/>
</dbReference>
<evidence type="ECO:0000256" key="4">
    <source>
        <dbReference type="SAM" id="Coils"/>
    </source>
</evidence>
<keyword evidence="6" id="KW-1133">Transmembrane helix</keyword>
<feature type="compositionally biased region" description="Basic and acidic residues" evidence="5">
    <location>
        <begin position="834"/>
        <end position="844"/>
    </location>
</feature>
<dbReference type="Gene3D" id="3.80.10.10">
    <property type="entry name" value="Ribonuclease Inhibitor"/>
    <property type="match status" value="4"/>
</dbReference>
<feature type="compositionally biased region" description="Basic and acidic residues" evidence="5">
    <location>
        <begin position="1005"/>
        <end position="1030"/>
    </location>
</feature>
<dbReference type="PANTHER" id="PTHR24366:SF96">
    <property type="entry name" value="LEUCINE RICH REPEAT CONTAINING 53"/>
    <property type="match status" value="1"/>
</dbReference>
<feature type="region of interest" description="Disordered" evidence="5">
    <location>
        <begin position="784"/>
        <end position="844"/>
    </location>
</feature>
<dbReference type="SMART" id="SM00369">
    <property type="entry name" value="LRR_TYP"/>
    <property type="match status" value="14"/>
</dbReference>
<keyword evidence="6" id="KW-0812">Transmembrane</keyword>
<comment type="caution">
    <text evidence="8">The sequence shown here is derived from an EMBL/GenBank/DDBJ whole genome shotgun (WGS) entry which is preliminary data.</text>
</comment>
<evidence type="ECO:0000256" key="2">
    <source>
        <dbReference type="ARBA" id="ARBA00022729"/>
    </source>
</evidence>
<keyword evidence="1" id="KW-0433">Leucine-rich repeat</keyword>
<dbReference type="SUPFAM" id="SSF52058">
    <property type="entry name" value="L domain-like"/>
    <property type="match status" value="2"/>
</dbReference>
<dbReference type="InterPro" id="IPR003591">
    <property type="entry name" value="Leu-rich_rpt_typical-subtyp"/>
</dbReference>
<protein>
    <submittedName>
        <fullName evidence="8">Leucine-rich repeats and immunoglobulin-like domains protein 3</fullName>
    </submittedName>
</protein>
<dbReference type="Proteomes" id="UP000762676">
    <property type="component" value="Unassembled WGS sequence"/>
</dbReference>
<feature type="coiled-coil region" evidence="4">
    <location>
        <begin position="695"/>
        <end position="756"/>
    </location>
</feature>
<evidence type="ECO:0000313" key="8">
    <source>
        <dbReference type="EMBL" id="GFR82117.1"/>
    </source>
</evidence>
<evidence type="ECO:0000256" key="1">
    <source>
        <dbReference type="ARBA" id="ARBA00022614"/>
    </source>
</evidence>
<proteinExistence type="predicted"/>
<dbReference type="Pfam" id="PF13855">
    <property type="entry name" value="LRR_8"/>
    <property type="match status" value="4"/>
</dbReference>
<dbReference type="EMBL" id="BMAT01004875">
    <property type="protein sequence ID" value="GFR82117.1"/>
    <property type="molecule type" value="Genomic_DNA"/>
</dbReference>
<sequence length="1049" mass="119640">MAACPSHCACSKEDGGGEEINCSGKRLVTLPKTPKSTVILDLSHNMLGPVMNATFTHHMSKLEVLDLSYNSLDRLFTCTLSSMEGLKRLNLRGNKLTDIPENLFDDASKLESLDISNNQLTSLAFDFLNKLTHLKSLDASSNKFTDLTLGARFQVPKRLAFLDLSFNNFGDLSEGAFHQAREWNSQVGRTLKLQQCGLENIRNETLSKIPKLRSLDVSGNPGVSAETWGNVLPRLTSLEDLSLADCGLTSLHPIFSRIDNTALKSLNVSNNSISDIPVATSQNEFTLEALDMSHNEMSTVTGGFIKFKNLVRLNISYNVLTAFKGENTEQMNNLHTLWLSNNMLSGENSVSVSSFPLRELVLHTNQLTKVPLPSNTSALKILDVHSNKITEIPDIEEPKNLQHVDFSHNHIKSLQAYLFKDAHLIKTARFSHNEISSVNDNAFLPHSPLVLDLSHNSLADLNTPHWVATQEISLASNQLTTLNPGTFYGMKGLMKLDISRNKLVYLHENLFQHLDTLAYMDMSHNQLAGKNEDGMQEKIYWTRLFKNLVALKTLRMGHNSVSTLEPDTLNRLESLEYLYLDNNKLATIYPILFRDRPDLKALDLSGNPFDCSCDLLAFRDWLSRTRITLLGIEVIGANSTYNCSSPDSRKGFHVKGWTPDQFECNQSTFYLIVFGSLAVFLIIAAVVGVGLLRIYRQWRAKMKEQKRRRARILRELEEVQRGKYGRDKEEELVLVSREIAAEIEDALERKKKLGRKHHDTKVHRGGYIPWPIRGRKGYKQAEELEKLEDDPVPTRSWGDGLDRRERRDVPQPGIGERNRESSDWPLSNGGPAAHIEKPQREREVPRVVKLDQHYPYVVREAVPVAEKVEWVPARPRYQDDRYLYRPEPVPRQSQQPPYVPYNQDNMEPAPRPTVWTTANDYRPNKYWTLPSRSSREEVRYGDDIRVNYRPENQQQYQGKPRSAGVRFENPRYYPDPRPGSYEYWRRYHGNRSLSQSYLAADYDEDGQRGRDRAQRQYESLEPHQRGREGLGQRSTSQPALAQANTSGWL</sequence>
<feature type="region of interest" description="Disordered" evidence="5">
    <location>
        <begin position="887"/>
        <end position="917"/>
    </location>
</feature>
<feature type="region of interest" description="Disordered" evidence="5">
    <location>
        <begin position="999"/>
        <end position="1049"/>
    </location>
</feature>
<keyword evidence="2" id="KW-0732">Signal</keyword>
<evidence type="ECO:0000259" key="7">
    <source>
        <dbReference type="SMART" id="SM00082"/>
    </source>
</evidence>
<dbReference type="AlphaFoldDB" id="A0AAV4G8S8"/>
<evidence type="ECO:0000256" key="6">
    <source>
        <dbReference type="SAM" id="Phobius"/>
    </source>
</evidence>
<dbReference type="PROSITE" id="PS51450">
    <property type="entry name" value="LRR"/>
    <property type="match status" value="6"/>
</dbReference>
<keyword evidence="4" id="KW-0175">Coiled coil</keyword>
<evidence type="ECO:0000256" key="5">
    <source>
        <dbReference type="SAM" id="MobiDB-lite"/>
    </source>
</evidence>
<evidence type="ECO:0000313" key="9">
    <source>
        <dbReference type="Proteomes" id="UP000762676"/>
    </source>
</evidence>
<feature type="compositionally biased region" description="Basic and acidic residues" evidence="5">
    <location>
        <begin position="800"/>
        <end position="809"/>
    </location>
</feature>
<accession>A0AAV4G8S8</accession>
<dbReference type="InterPro" id="IPR001611">
    <property type="entry name" value="Leu-rich_rpt"/>
</dbReference>
<reference evidence="8 9" key="1">
    <citation type="journal article" date="2021" name="Elife">
        <title>Chloroplast acquisition without the gene transfer in kleptoplastic sea slugs, Plakobranchus ocellatus.</title>
        <authorList>
            <person name="Maeda T."/>
            <person name="Takahashi S."/>
            <person name="Yoshida T."/>
            <person name="Shimamura S."/>
            <person name="Takaki Y."/>
            <person name="Nagai Y."/>
            <person name="Toyoda A."/>
            <person name="Suzuki Y."/>
            <person name="Arimoto A."/>
            <person name="Ishii H."/>
            <person name="Satoh N."/>
            <person name="Nishiyama T."/>
            <person name="Hasebe M."/>
            <person name="Maruyama T."/>
            <person name="Minagawa J."/>
            <person name="Obokata J."/>
            <person name="Shigenobu S."/>
        </authorList>
    </citation>
    <scope>NUCLEOTIDE SEQUENCE [LARGE SCALE GENOMIC DNA]</scope>
</reference>
<dbReference type="SMART" id="SM00082">
    <property type="entry name" value="LRRCT"/>
    <property type="match status" value="1"/>
</dbReference>
<dbReference type="PRINTS" id="PR00019">
    <property type="entry name" value="LEURICHRPT"/>
</dbReference>